<evidence type="ECO:0008006" key="4">
    <source>
        <dbReference type="Google" id="ProtNLM"/>
    </source>
</evidence>
<comment type="caution">
    <text evidence="2">The sequence shown here is derived from an EMBL/GenBank/DDBJ whole genome shotgun (WGS) entry which is preliminary data.</text>
</comment>
<proteinExistence type="predicted"/>
<dbReference type="PATRIC" id="fig|132476.4.peg.258"/>
<organism evidence="2 3">
    <name type="scientific">Pseudomonas kilonensis</name>
    <dbReference type="NCBI Taxonomy" id="132476"/>
    <lineage>
        <taxon>Bacteria</taxon>
        <taxon>Pseudomonadati</taxon>
        <taxon>Pseudomonadota</taxon>
        <taxon>Gammaproteobacteria</taxon>
        <taxon>Pseudomonadales</taxon>
        <taxon>Pseudomonadaceae</taxon>
        <taxon>Pseudomonas</taxon>
    </lineage>
</organism>
<evidence type="ECO:0000256" key="1">
    <source>
        <dbReference type="SAM" id="SignalP"/>
    </source>
</evidence>
<keyword evidence="1" id="KW-0732">Signal</keyword>
<dbReference type="AlphaFoldDB" id="A0A0F4XVS8"/>
<dbReference type="Pfam" id="PF07044">
    <property type="entry name" value="DUF1329"/>
    <property type="match status" value="1"/>
</dbReference>
<protein>
    <recommendedName>
        <fullName evidence="4">DUF1329 domain-containing protein</fullName>
    </recommendedName>
</protein>
<feature type="chain" id="PRO_5002481604" description="DUF1329 domain-containing protein" evidence="1">
    <location>
        <begin position="23"/>
        <end position="453"/>
    </location>
</feature>
<name>A0A0F4XVS8_9PSED</name>
<dbReference type="OrthoDB" id="178023at2"/>
<feature type="signal peptide" evidence="1">
    <location>
        <begin position="1"/>
        <end position="22"/>
    </location>
</feature>
<accession>A0A0F4XVS8</accession>
<sequence>MISKIQVLTFALTIAITGHGYAAVTADEAKQLGTTLTPWGGVQAGNADGSIPAYTGTVKPPASFDPQKPGFRPDPFPSEKPLYSITSKNLAQYGDKLADGTKAMLQKYADYRIDVYPTHRTANYPKWVNDNTLQNATRCKTIHEGLGVENCFGGIPFPIPKTGNEAMWNKLLQFEAQGTFGVVRSWLVDASGKAILQGENQQWIEMPYYDRSKTSIGPTDSYWLYRHTSVAPARKAGESTLIHDSLDMVSTGRRAWQYIPGQRRVKLAPDLAYDTPNPQSGGTSNVDDATLFLGAMDRFDWKLIGKKELFIPYNNFKLKDVSQCPQNKVLIKNFFNPDCVRWELHRVWVVEATLKPGVRHNYHKRVFYLDEDSFTGLADNFDASGQLYRAVQTFMVPRYESEGQDGYTTVGYDMPSGSYSTFSFSTDTGGSYESPKKDSRFWSPDSLAGTGIR</sequence>
<gene>
    <name evidence="2" type="ORF">VP02_01170</name>
</gene>
<evidence type="ECO:0000313" key="3">
    <source>
        <dbReference type="Proteomes" id="UP000033662"/>
    </source>
</evidence>
<evidence type="ECO:0000313" key="2">
    <source>
        <dbReference type="EMBL" id="KKA09987.1"/>
    </source>
</evidence>
<dbReference type="EMBL" id="JZXC01000001">
    <property type="protein sequence ID" value="KKA09987.1"/>
    <property type="molecule type" value="Genomic_DNA"/>
</dbReference>
<reference evidence="2 3" key="1">
    <citation type="submission" date="2015-03" db="EMBL/GenBank/DDBJ databases">
        <title>Pseudomonas fluorescens 1855-344 Genome sequencing and assembly.</title>
        <authorList>
            <person name="Eng W.W.H."/>
            <person name="Gan H.M."/>
            <person name="Savka M.A."/>
        </authorList>
    </citation>
    <scope>NUCLEOTIDE SEQUENCE [LARGE SCALE GENOMIC DNA]</scope>
    <source>
        <strain evidence="2 3">1855-344</strain>
    </source>
</reference>
<dbReference type="InterPro" id="IPR010752">
    <property type="entry name" value="DUF1329"/>
</dbReference>
<dbReference type="Proteomes" id="UP000033662">
    <property type="component" value="Unassembled WGS sequence"/>
</dbReference>
<dbReference type="Gene3D" id="2.50.20.10">
    <property type="entry name" value="Lipoprotein localisation LolA/LolB/LppX"/>
    <property type="match status" value="1"/>
</dbReference>
<dbReference type="CDD" id="cd16329">
    <property type="entry name" value="LolA_like"/>
    <property type="match status" value="1"/>
</dbReference>